<name>A0A0A0KMG6_CUCSA</name>
<protein>
    <recommendedName>
        <fullName evidence="5">RNase III domain-containing protein</fullName>
    </recommendedName>
</protein>
<dbReference type="Proteomes" id="UP000029981">
    <property type="component" value="Chromosome 5"/>
</dbReference>
<feature type="chain" id="PRO_5001972305" description="RNase III domain-containing protein" evidence="2">
    <location>
        <begin position="19"/>
        <end position="71"/>
    </location>
</feature>
<feature type="signal peptide" evidence="2">
    <location>
        <begin position="1"/>
        <end position="18"/>
    </location>
</feature>
<dbReference type="GO" id="GO:0006396">
    <property type="term" value="P:RNA processing"/>
    <property type="evidence" value="ECO:0007669"/>
    <property type="project" value="InterPro"/>
</dbReference>
<evidence type="ECO:0000256" key="1">
    <source>
        <dbReference type="ARBA" id="ARBA00022801"/>
    </source>
</evidence>
<dbReference type="InterPro" id="IPR036389">
    <property type="entry name" value="RNase_III_sf"/>
</dbReference>
<dbReference type="Gene3D" id="1.10.1520.10">
    <property type="entry name" value="Ribonuclease III domain"/>
    <property type="match status" value="1"/>
</dbReference>
<sequence length="71" mass="7676">MDCITMLGAMQLLSMISSLWFVDSIALEGNSVPYGGLMKAPKVLADIVESVAGVVYVDVNFDLHKLWVVSS</sequence>
<reference evidence="3 4" key="3">
    <citation type="journal article" date="2010" name="BMC Genomics">
        <title>Transcriptome sequencing and comparative analysis of cucumber flowers with different sex types.</title>
        <authorList>
            <person name="Guo S."/>
            <person name="Zheng Y."/>
            <person name="Joung J.G."/>
            <person name="Liu S."/>
            <person name="Zhang Z."/>
            <person name="Crasta O.R."/>
            <person name="Sobral B.W."/>
            <person name="Xu Y."/>
            <person name="Huang S."/>
            <person name="Fei Z."/>
        </authorList>
    </citation>
    <scope>NUCLEOTIDE SEQUENCE [LARGE SCALE GENOMIC DNA]</scope>
    <source>
        <strain evidence="4">cv. 9930</strain>
    </source>
</reference>
<evidence type="ECO:0008006" key="5">
    <source>
        <dbReference type="Google" id="ProtNLM"/>
    </source>
</evidence>
<dbReference type="AlphaFoldDB" id="A0A0A0KMG6"/>
<accession>A0A0A0KMG6</accession>
<reference evidence="3 4" key="1">
    <citation type="journal article" date="2009" name="Nat. Genet.">
        <title>The genome of the cucumber, Cucumis sativus L.</title>
        <authorList>
            <person name="Huang S."/>
            <person name="Li R."/>
            <person name="Zhang Z."/>
            <person name="Li L."/>
            <person name="Gu X."/>
            <person name="Fan W."/>
            <person name="Lucas W.J."/>
            <person name="Wang X."/>
            <person name="Xie B."/>
            <person name="Ni P."/>
            <person name="Ren Y."/>
            <person name="Zhu H."/>
            <person name="Li J."/>
            <person name="Lin K."/>
            <person name="Jin W."/>
            <person name="Fei Z."/>
            <person name="Li G."/>
            <person name="Staub J."/>
            <person name="Kilian A."/>
            <person name="van der Vossen E.A."/>
            <person name="Wu Y."/>
            <person name="Guo J."/>
            <person name="He J."/>
            <person name="Jia Z."/>
            <person name="Ren Y."/>
            <person name="Tian G."/>
            <person name="Lu Y."/>
            <person name="Ruan J."/>
            <person name="Qian W."/>
            <person name="Wang M."/>
            <person name="Huang Q."/>
            <person name="Li B."/>
            <person name="Xuan Z."/>
            <person name="Cao J."/>
            <person name="Asan"/>
            <person name="Wu Z."/>
            <person name="Zhang J."/>
            <person name="Cai Q."/>
            <person name="Bai Y."/>
            <person name="Zhao B."/>
            <person name="Han Y."/>
            <person name="Li Y."/>
            <person name="Li X."/>
            <person name="Wang S."/>
            <person name="Shi Q."/>
            <person name="Liu S."/>
            <person name="Cho W.K."/>
            <person name="Kim J.Y."/>
            <person name="Xu Y."/>
            <person name="Heller-Uszynska K."/>
            <person name="Miao H."/>
            <person name="Cheng Z."/>
            <person name="Zhang S."/>
            <person name="Wu J."/>
            <person name="Yang Y."/>
            <person name="Kang H."/>
            <person name="Li M."/>
            <person name="Liang H."/>
            <person name="Ren X."/>
            <person name="Shi Z."/>
            <person name="Wen M."/>
            <person name="Jian M."/>
            <person name="Yang H."/>
            <person name="Zhang G."/>
            <person name="Yang Z."/>
            <person name="Chen R."/>
            <person name="Liu S."/>
            <person name="Li J."/>
            <person name="Ma L."/>
            <person name="Liu H."/>
            <person name="Zhou Y."/>
            <person name="Zhao J."/>
            <person name="Fang X."/>
            <person name="Li G."/>
            <person name="Fang L."/>
            <person name="Li Y."/>
            <person name="Liu D."/>
            <person name="Zheng H."/>
            <person name="Zhang Y."/>
            <person name="Qin N."/>
            <person name="Li Z."/>
            <person name="Yang G."/>
            <person name="Yang S."/>
            <person name="Bolund L."/>
            <person name="Kristiansen K."/>
            <person name="Zheng H."/>
            <person name="Li S."/>
            <person name="Zhang X."/>
            <person name="Yang H."/>
            <person name="Wang J."/>
            <person name="Sun R."/>
            <person name="Zhang B."/>
            <person name="Jiang S."/>
            <person name="Wang J."/>
            <person name="Du Y."/>
            <person name="Li S."/>
        </authorList>
    </citation>
    <scope>NUCLEOTIDE SEQUENCE [LARGE SCALE GENOMIC DNA]</scope>
    <source>
        <strain evidence="4">cv. 9930</strain>
    </source>
</reference>
<dbReference type="PANTHER" id="PTHR14950">
    <property type="entry name" value="DICER-RELATED"/>
    <property type="match status" value="1"/>
</dbReference>
<proteinExistence type="predicted"/>
<dbReference type="PANTHER" id="PTHR14950:SF49">
    <property type="entry name" value="RIBONUCLEASE 3-LIKE PROTEIN 2-RELATED"/>
    <property type="match status" value="1"/>
</dbReference>
<dbReference type="Gramene" id="KGN49577">
    <property type="protein sequence ID" value="KGN49577"/>
    <property type="gene ID" value="Csa_5G011670"/>
</dbReference>
<gene>
    <name evidence="3" type="ORF">Csa_5G011670</name>
</gene>
<reference evidence="3 4" key="2">
    <citation type="journal article" date="2009" name="PLoS ONE">
        <title>An integrated genetic and cytogenetic map of the cucumber genome.</title>
        <authorList>
            <person name="Ren Y."/>
            <person name="Zhang Z."/>
            <person name="Liu J."/>
            <person name="Staub J.E."/>
            <person name="Han Y."/>
            <person name="Cheng Z."/>
            <person name="Li X."/>
            <person name="Lu J."/>
            <person name="Miao H."/>
            <person name="Kang H."/>
            <person name="Xie B."/>
            <person name="Gu X."/>
            <person name="Wang X."/>
            <person name="Du Y."/>
            <person name="Jin W."/>
            <person name="Huang S."/>
        </authorList>
    </citation>
    <scope>NUCLEOTIDE SEQUENCE [LARGE SCALE GENOMIC DNA]</scope>
    <source>
        <strain evidence="4">cv. 9930</strain>
    </source>
</reference>
<keyword evidence="4" id="KW-1185">Reference proteome</keyword>
<reference evidence="3 4" key="4">
    <citation type="journal article" date="2011" name="BMC Genomics">
        <title>RNA-Seq improves annotation of protein-coding genes in the cucumber genome.</title>
        <authorList>
            <person name="Li Z."/>
            <person name="Zhang Z."/>
            <person name="Yan P."/>
            <person name="Huang S."/>
            <person name="Fei Z."/>
            <person name="Lin K."/>
        </authorList>
    </citation>
    <scope>NUCLEOTIDE SEQUENCE [LARGE SCALE GENOMIC DNA]</scope>
    <source>
        <strain evidence="4">cv. 9930</strain>
    </source>
</reference>
<dbReference type="EMBL" id="CM002926">
    <property type="protein sequence ID" value="KGN49577.1"/>
    <property type="molecule type" value="Genomic_DNA"/>
</dbReference>
<dbReference type="SUPFAM" id="SSF69065">
    <property type="entry name" value="RNase III domain-like"/>
    <property type="match status" value="1"/>
</dbReference>
<evidence type="ECO:0000313" key="3">
    <source>
        <dbReference type="EMBL" id="KGN49577.1"/>
    </source>
</evidence>
<evidence type="ECO:0000256" key="2">
    <source>
        <dbReference type="SAM" id="SignalP"/>
    </source>
</evidence>
<evidence type="ECO:0000313" key="4">
    <source>
        <dbReference type="Proteomes" id="UP000029981"/>
    </source>
</evidence>
<dbReference type="STRING" id="3659.A0A0A0KMG6"/>
<organism evidence="3 4">
    <name type="scientific">Cucumis sativus</name>
    <name type="common">Cucumber</name>
    <dbReference type="NCBI Taxonomy" id="3659"/>
    <lineage>
        <taxon>Eukaryota</taxon>
        <taxon>Viridiplantae</taxon>
        <taxon>Streptophyta</taxon>
        <taxon>Embryophyta</taxon>
        <taxon>Tracheophyta</taxon>
        <taxon>Spermatophyta</taxon>
        <taxon>Magnoliopsida</taxon>
        <taxon>eudicotyledons</taxon>
        <taxon>Gunneridae</taxon>
        <taxon>Pentapetalae</taxon>
        <taxon>rosids</taxon>
        <taxon>fabids</taxon>
        <taxon>Cucurbitales</taxon>
        <taxon>Cucurbitaceae</taxon>
        <taxon>Benincaseae</taxon>
        <taxon>Cucumis</taxon>
    </lineage>
</organism>
<dbReference type="GO" id="GO:0004525">
    <property type="term" value="F:ribonuclease III activity"/>
    <property type="evidence" value="ECO:0007669"/>
    <property type="project" value="InterPro"/>
</dbReference>
<keyword evidence="1" id="KW-0378">Hydrolase</keyword>
<keyword evidence="2" id="KW-0732">Signal</keyword>